<feature type="repeat" description="WD" evidence="4">
    <location>
        <begin position="739"/>
        <end position="779"/>
    </location>
</feature>
<feature type="domain" description="EF-hand" evidence="6">
    <location>
        <begin position="116"/>
        <end position="151"/>
    </location>
</feature>
<protein>
    <recommendedName>
        <fullName evidence="6">EF-hand domain-containing protein</fullName>
    </recommendedName>
</protein>
<feature type="repeat" description="WD" evidence="4">
    <location>
        <begin position="508"/>
        <end position="549"/>
    </location>
</feature>
<evidence type="ECO:0000256" key="2">
    <source>
        <dbReference type="ARBA" id="ARBA00022737"/>
    </source>
</evidence>
<comment type="caution">
    <text evidence="7">The sequence shown here is derived from an EMBL/GenBank/DDBJ whole genome shotgun (WGS) entry which is preliminary data.</text>
</comment>
<evidence type="ECO:0000313" key="7">
    <source>
        <dbReference type="EMBL" id="CAK8697248.1"/>
    </source>
</evidence>
<sequence>MIRATTGRPVASVQKDIDPFVIRPSSARAKLQSHSYTNLLDDANSGAGAVSRTKSVTAVPAVDDSAVNLPPKPPLEHRLTLGTVHGIGEFAKILTRLNTPASSMKKIKIEEKITLDQLHRIKSAFEEADTDGSGTLDIDEFKMVIKECLGIRGKNEEQIVALFMKIDSSSDGEIDWDEFCTYMQLEYAEKEEAILRAKRIDFVLPALSSTTPHHKAPILRVICVADSSYMCAGQDGLFTFWSKSLKLKRTESLLDSSVVERQAYTAKPSVWVTDVALIPAHGKILVGTGERELHFYELITFEFYCQVIGLDAVPLRIDVCPTEADRCLIVYGDDQGCVSIMMFNAIGDTLRNWKKVPKVCGIPTVTMHDVANGVGTSFVKWKVHEDWVTEIRYFHELRSVISASNHAATALVRGCTTASTILNNLHPTTISGNFMAQSQTPAQGNKTRKHGSMAAQRRQKTDQSVFYVYKGVKTFDFCTATNIVATGGMDRIVRLWNPYVPQKATGLLRGHSSPVVFISIDGEDGRIFSISADKCLKCWDLVEQNCLVTINPKLHKINGEIVACSYSHQFQALAVATDQLSLLKISQKAKLTDEVSVSHNEPVMCCAFNSNFGHVITCSENSVVKLWDFETGTFMFEFNKAHGDTAITSLTFDASGRRLITSGRDGAVRIWNYNNGHCLRSLERENESSEITDCVYVEINKNRFIIAVGWDQRINIFPDQTDYFHHIQRPMPHWPDDLRRGHTEDIVSVTFGKPNLIATASYDGFVIVWNIISGHSVSRIPYPKEIVKSESNSDEEDEVEEQSDIGTDVRAGKQVINKLIFLSNRLHTKDNAALVAGCSDGYVIFWNFHTRTAHARFPISNRNGGLSFMVASSDGNQLYIGDHLGFVYAFDIDYFATDPLLDMDKDVVCPKSTPPPPRLAAWRSHVHPVTWIELIESHDIVLTSSTDYSVRVWTTSGQYIGTFGQSNPWDVNDPTTWQHPRVPPEVLLDPESMPKHPVFDAQFPVENSDESDDEIGELNDDVSAMEPEKDGAKKKKPPPAVRSSQSSRKSSGSWSMSGDKWRRRLSRRLSRSALITGLDFHDKEELTMLDEVRQSMCKSAGKRLRHEKLVARQRMLQTSSDAGAHAFQSLRYFELGEPPDDVTKPNPRDHIDDVFLIQEEEEGDLDA</sequence>
<feature type="compositionally biased region" description="Polar residues" evidence="5">
    <location>
        <begin position="436"/>
        <end position="445"/>
    </location>
</feature>
<feature type="repeat" description="WD" evidence="4">
    <location>
        <begin position="647"/>
        <end position="681"/>
    </location>
</feature>
<dbReference type="PANTHER" id="PTHR44324:SF4">
    <property type="entry name" value="WD40 REPEAT DOMAIN 95"/>
    <property type="match status" value="1"/>
</dbReference>
<feature type="domain" description="EF-hand" evidence="6">
    <location>
        <begin position="154"/>
        <end position="189"/>
    </location>
</feature>
<dbReference type="PANTHER" id="PTHR44324">
    <property type="entry name" value="WD40 REPEAT DOMAIN 95"/>
    <property type="match status" value="1"/>
</dbReference>
<dbReference type="PROSITE" id="PS50222">
    <property type="entry name" value="EF_HAND_2"/>
    <property type="match status" value="2"/>
</dbReference>
<evidence type="ECO:0000256" key="5">
    <source>
        <dbReference type="SAM" id="MobiDB-lite"/>
    </source>
</evidence>
<dbReference type="Gene3D" id="2.130.10.10">
    <property type="entry name" value="YVTN repeat-like/Quinoprotein amine dehydrogenase"/>
    <property type="match status" value="3"/>
</dbReference>
<evidence type="ECO:0000259" key="6">
    <source>
        <dbReference type="PROSITE" id="PS50222"/>
    </source>
</evidence>
<feature type="region of interest" description="Disordered" evidence="5">
    <location>
        <begin position="970"/>
        <end position="1057"/>
    </location>
</feature>
<dbReference type="CDD" id="cd00051">
    <property type="entry name" value="EFh"/>
    <property type="match status" value="1"/>
</dbReference>
<dbReference type="PROSITE" id="PS00018">
    <property type="entry name" value="EF_HAND_1"/>
    <property type="match status" value="2"/>
</dbReference>
<evidence type="ECO:0000313" key="8">
    <source>
        <dbReference type="Proteomes" id="UP001642483"/>
    </source>
</evidence>
<dbReference type="InterPro" id="IPR018247">
    <property type="entry name" value="EF_Hand_1_Ca_BS"/>
</dbReference>
<dbReference type="SMART" id="SM00320">
    <property type="entry name" value="WD40"/>
    <property type="match status" value="10"/>
</dbReference>
<proteinExistence type="predicted"/>
<dbReference type="SUPFAM" id="SSF50978">
    <property type="entry name" value="WD40 repeat-like"/>
    <property type="match status" value="3"/>
</dbReference>
<dbReference type="InterPro" id="IPR011992">
    <property type="entry name" value="EF-hand-dom_pair"/>
</dbReference>
<name>A0ABP0H1K7_CLALP</name>
<dbReference type="InterPro" id="IPR019775">
    <property type="entry name" value="WD40_repeat_CS"/>
</dbReference>
<dbReference type="PROSITE" id="PS50082">
    <property type="entry name" value="WD_REPEATS_2"/>
    <property type="match status" value="5"/>
</dbReference>
<dbReference type="Proteomes" id="UP001642483">
    <property type="component" value="Unassembled WGS sequence"/>
</dbReference>
<dbReference type="Pfam" id="PF00400">
    <property type="entry name" value="WD40"/>
    <property type="match status" value="5"/>
</dbReference>
<dbReference type="Pfam" id="PF13499">
    <property type="entry name" value="EF-hand_7"/>
    <property type="match status" value="1"/>
</dbReference>
<keyword evidence="3" id="KW-0106">Calcium</keyword>
<evidence type="ECO:0000256" key="3">
    <source>
        <dbReference type="ARBA" id="ARBA00022837"/>
    </source>
</evidence>
<reference evidence="7 8" key="1">
    <citation type="submission" date="2024-02" db="EMBL/GenBank/DDBJ databases">
        <authorList>
            <person name="Daric V."/>
            <person name="Darras S."/>
        </authorList>
    </citation>
    <scope>NUCLEOTIDE SEQUENCE [LARGE SCALE GENOMIC DNA]</scope>
</reference>
<feature type="compositionally biased region" description="Acidic residues" evidence="5">
    <location>
        <begin position="1007"/>
        <end position="1020"/>
    </location>
</feature>
<feature type="region of interest" description="Disordered" evidence="5">
    <location>
        <begin position="436"/>
        <end position="455"/>
    </location>
</feature>
<dbReference type="PROSITE" id="PS00678">
    <property type="entry name" value="WD_REPEATS_1"/>
    <property type="match status" value="2"/>
</dbReference>
<dbReference type="SUPFAM" id="SSF47473">
    <property type="entry name" value="EF-hand"/>
    <property type="match status" value="1"/>
</dbReference>
<keyword evidence="8" id="KW-1185">Reference proteome</keyword>
<gene>
    <name evidence="7" type="ORF">CVLEPA_LOCUS30510</name>
</gene>
<organism evidence="7 8">
    <name type="scientific">Clavelina lepadiformis</name>
    <name type="common">Light-bulb sea squirt</name>
    <name type="synonym">Ascidia lepadiformis</name>
    <dbReference type="NCBI Taxonomy" id="159417"/>
    <lineage>
        <taxon>Eukaryota</taxon>
        <taxon>Metazoa</taxon>
        <taxon>Chordata</taxon>
        <taxon>Tunicata</taxon>
        <taxon>Ascidiacea</taxon>
        <taxon>Aplousobranchia</taxon>
        <taxon>Clavelinidae</taxon>
        <taxon>Clavelina</taxon>
    </lineage>
</organism>
<evidence type="ECO:0000256" key="1">
    <source>
        <dbReference type="ARBA" id="ARBA00022574"/>
    </source>
</evidence>
<keyword evidence="2" id="KW-0677">Repeat</keyword>
<feature type="compositionally biased region" description="Low complexity" evidence="5">
    <location>
        <begin position="1043"/>
        <end position="1057"/>
    </location>
</feature>
<feature type="repeat" description="WD" evidence="4">
    <location>
        <begin position="922"/>
        <end position="953"/>
    </location>
</feature>
<evidence type="ECO:0000256" key="4">
    <source>
        <dbReference type="PROSITE-ProRule" id="PRU00221"/>
    </source>
</evidence>
<dbReference type="InterPro" id="IPR051242">
    <property type="entry name" value="WD-EF-hand_domain"/>
</dbReference>
<dbReference type="Gene3D" id="1.10.238.10">
    <property type="entry name" value="EF-hand"/>
    <property type="match status" value="1"/>
</dbReference>
<dbReference type="PROSITE" id="PS50294">
    <property type="entry name" value="WD_REPEATS_REGION"/>
    <property type="match status" value="3"/>
</dbReference>
<dbReference type="InterPro" id="IPR001680">
    <property type="entry name" value="WD40_rpt"/>
</dbReference>
<dbReference type="InterPro" id="IPR036322">
    <property type="entry name" value="WD40_repeat_dom_sf"/>
</dbReference>
<dbReference type="SMART" id="SM00054">
    <property type="entry name" value="EFh"/>
    <property type="match status" value="2"/>
</dbReference>
<dbReference type="EMBL" id="CAWYQH010000163">
    <property type="protein sequence ID" value="CAK8697248.1"/>
    <property type="molecule type" value="Genomic_DNA"/>
</dbReference>
<dbReference type="InterPro" id="IPR002048">
    <property type="entry name" value="EF_hand_dom"/>
</dbReference>
<dbReference type="InterPro" id="IPR015943">
    <property type="entry name" value="WD40/YVTN_repeat-like_dom_sf"/>
</dbReference>
<keyword evidence="1 4" id="KW-0853">WD repeat</keyword>
<feature type="repeat" description="WD" evidence="4">
    <location>
        <begin position="596"/>
        <end position="637"/>
    </location>
</feature>
<accession>A0ABP0H1K7</accession>